<evidence type="ECO:0000313" key="2">
    <source>
        <dbReference type="EMBL" id="KAJ4781398.1"/>
    </source>
</evidence>
<name>A0AAV8ESW5_9POAL</name>
<reference evidence="2" key="1">
    <citation type="submission" date="2022-08" db="EMBL/GenBank/DDBJ databases">
        <authorList>
            <person name="Marques A."/>
        </authorList>
    </citation>
    <scope>NUCLEOTIDE SEQUENCE</scope>
    <source>
        <strain evidence="2">RhyPub2mFocal</strain>
        <tissue evidence="2">Leaves</tissue>
    </source>
</reference>
<keyword evidence="1" id="KW-0472">Membrane</keyword>
<dbReference type="Pfam" id="PF03140">
    <property type="entry name" value="DUF247"/>
    <property type="match status" value="1"/>
</dbReference>
<dbReference type="Proteomes" id="UP001140206">
    <property type="component" value="Chromosome 3"/>
</dbReference>
<gene>
    <name evidence="2" type="ORF">LUZ62_065655</name>
</gene>
<evidence type="ECO:0000313" key="3">
    <source>
        <dbReference type="Proteomes" id="UP001140206"/>
    </source>
</evidence>
<dbReference type="InterPro" id="IPR004158">
    <property type="entry name" value="DUF247_pln"/>
</dbReference>
<keyword evidence="3" id="KW-1185">Reference proteome</keyword>
<dbReference type="PANTHER" id="PTHR31170:SF25">
    <property type="entry name" value="BNAA09G04570D PROTEIN"/>
    <property type="match status" value="1"/>
</dbReference>
<dbReference type="AlphaFoldDB" id="A0AAV8ESW5"/>
<sequence length="516" mass="60690">MGSLWDNEIKETGRTDNLPTEQWIVNFGSYLDEYELPDQTMSFMHAKRTNTTKEQPDKISIFWHNKPIVAYIGFLLYHELFRADEEQHLQKEKRCLRHELVSRERRLIDMKKYAAFMKRWIGLNLDKHLKYIQERENEVRRYYSGFLKNYLIKDSQSFLETLTYVSCFLAFAIISFQNKISNGINVLRGSRDIESDPDDQRSTDFSILYQEIMQQQLEIKLDMLNLSNQIPWFSVQAVFTNSDLSKFLNDNYTDIHSLVFSCFEDLYPSVYKFKVHRGTSNHPKGGFKHLLHIFHWTRTPEEKYPRGFTSEQSPQSPQSPEPLDTFYIPSATDLQESATVFYKIDDGSNDVRYYDKIITAEMHLTPLILCEYSLELFGSLLDFEQWYLDCGFPITNYVACMARLLQTEEDVKLMEQKGIVRTSTVTDRQNTLKEIKKIGSVLPVMSYLPDEIDDMSKKIRKHHDSRASRHCADLKSQFCPNKWVFISITGAIFLFILSFIQTFYSTLSYYKPGHLN</sequence>
<accession>A0AAV8ESW5</accession>
<comment type="caution">
    <text evidence="2">The sequence shown here is derived from an EMBL/GenBank/DDBJ whole genome shotgun (WGS) entry which is preliminary data.</text>
</comment>
<keyword evidence="1" id="KW-0812">Transmembrane</keyword>
<keyword evidence="1" id="KW-1133">Transmembrane helix</keyword>
<protein>
    <submittedName>
        <fullName evidence="2">Uncharacterized protein</fullName>
    </submittedName>
</protein>
<dbReference type="PANTHER" id="PTHR31170">
    <property type="entry name" value="BNAC04G53230D PROTEIN"/>
    <property type="match status" value="1"/>
</dbReference>
<dbReference type="EMBL" id="JAMFTS010000003">
    <property type="protein sequence ID" value="KAJ4781398.1"/>
    <property type="molecule type" value="Genomic_DNA"/>
</dbReference>
<proteinExistence type="predicted"/>
<evidence type="ECO:0000256" key="1">
    <source>
        <dbReference type="SAM" id="Phobius"/>
    </source>
</evidence>
<feature type="transmembrane region" description="Helical" evidence="1">
    <location>
        <begin position="483"/>
        <end position="504"/>
    </location>
</feature>
<organism evidence="2 3">
    <name type="scientific">Rhynchospora pubera</name>
    <dbReference type="NCBI Taxonomy" id="906938"/>
    <lineage>
        <taxon>Eukaryota</taxon>
        <taxon>Viridiplantae</taxon>
        <taxon>Streptophyta</taxon>
        <taxon>Embryophyta</taxon>
        <taxon>Tracheophyta</taxon>
        <taxon>Spermatophyta</taxon>
        <taxon>Magnoliopsida</taxon>
        <taxon>Liliopsida</taxon>
        <taxon>Poales</taxon>
        <taxon>Cyperaceae</taxon>
        <taxon>Cyperoideae</taxon>
        <taxon>Rhynchosporeae</taxon>
        <taxon>Rhynchospora</taxon>
    </lineage>
</organism>